<keyword evidence="9" id="KW-1185">Reference proteome</keyword>
<comment type="subcellular location">
    <subcellularLocation>
        <location evidence="1">Cell membrane</location>
        <topology evidence="1">Multi-pass membrane protein</topology>
    </subcellularLocation>
</comment>
<dbReference type="CDD" id="cd13127">
    <property type="entry name" value="MATE_tuaB_like"/>
    <property type="match status" value="1"/>
</dbReference>
<feature type="transmembrane region" description="Helical" evidence="7">
    <location>
        <begin position="154"/>
        <end position="179"/>
    </location>
</feature>
<feature type="transmembrane region" description="Helical" evidence="7">
    <location>
        <begin position="20"/>
        <end position="38"/>
    </location>
</feature>
<feature type="transmembrane region" description="Helical" evidence="7">
    <location>
        <begin position="199"/>
        <end position="220"/>
    </location>
</feature>
<evidence type="ECO:0000256" key="3">
    <source>
        <dbReference type="ARBA" id="ARBA00022475"/>
    </source>
</evidence>
<evidence type="ECO:0000256" key="6">
    <source>
        <dbReference type="ARBA" id="ARBA00023136"/>
    </source>
</evidence>
<keyword evidence="6 7" id="KW-0472">Membrane</keyword>
<feature type="transmembrane region" description="Helical" evidence="7">
    <location>
        <begin position="44"/>
        <end position="68"/>
    </location>
</feature>
<dbReference type="Pfam" id="PF13440">
    <property type="entry name" value="Polysacc_synt_3"/>
    <property type="match status" value="1"/>
</dbReference>
<feature type="transmembrane region" description="Helical" evidence="7">
    <location>
        <begin position="454"/>
        <end position="471"/>
    </location>
</feature>
<feature type="transmembrane region" description="Helical" evidence="7">
    <location>
        <begin position="417"/>
        <end position="434"/>
    </location>
</feature>
<dbReference type="PANTHER" id="PTHR30250:SF10">
    <property type="entry name" value="LIPOPOLYSACCHARIDE BIOSYNTHESIS PROTEIN WZXC"/>
    <property type="match status" value="1"/>
</dbReference>
<organism evidence="8 9">
    <name type="scientific">Moritella yayanosii</name>
    <dbReference type="NCBI Taxonomy" id="69539"/>
    <lineage>
        <taxon>Bacteria</taxon>
        <taxon>Pseudomonadati</taxon>
        <taxon>Pseudomonadota</taxon>
        <taxon>Gammaproteobacteria</taxon>
        <taxon>Alteromonadales</taxon>
        <taxon>Moritellaceae</taxon>
        <taxon>Moritella</taxon>
    </lineage>
</organism>
<name>A0A330LL19_9GAMM</name>
<feature type="transmembrane region" description="Helical" evidence="7">
    <location>
        <begin position="292"/>
        <end position="311"/>
    </location>
</feature>
<accession>A0A330LL19</accession>
<keyword evidence="4 7" id="KW-0812">Transmembrane</keyword>
<comment type="similarity">
    <text evidence="2">Belongs to the polysaccharide synthase family.</text>
</comment>
<reference evidence="9" key="1">
    <citation type="submission" date="2018-05" db="EMBL/GenBank/DDBJ databases">
        <authorList>
            <person name="Cea G.-C."/>
            <person name="William W."/>
        </authorList>
    </citation>
    <scope>NUCLEOTIDE SEQUENCE [LARGE SCALE GENOMIC DNA]</scope>
    <source>
        <strain evidence="9">DB21MT 5</strain>
    </source>
</reference>
<keyword evidence="3" id="KW-1003">Cell membrane</keyword>
<dbReference type="KEGG" id="mya:MORIYA_0861"/>
<evidence type="ECO:0000313" key="9">
    <source>
        <dbReference type="Proteomes" id="UP000250163"/>
    </source>
</evidence>
<evidence type="ECO:0000313" key="8">
    <source>
        <dbReference type="EMBL" id="SQD77339.1"/>
    </source>
</evidence>
<feature type="transmembrane region" description="Helical" evidence="7">
    <location>
        <begin position="360"/>
        <end position="379"/>
    </location>
</feature>
<feature type="transmembrane region" description="Helical" evidence="7">
    <location>
        <begin position="385"/>
        <end position="405"/>
    </location>
</feature>
<dbReference type="RefSeq" id="WP_112712907.1">
    <property type="nucleotide sequence ID" value="NZ_LS483250.1"/>
</dbReference>
<dbReference type="EMBL" id="LS483250">
    <property type="protein sequence ID" value="SQD77339.1"/>
    <property type="molecule type" value="Genomic_DNA"/>
</dbReference>
<dbReference type="OrthoDB" id="5486360at2"/>
<evidence type="ECO:0000256" key="5">
    <source>
        <dbReference type="ARBA" id="ARBA00022989"/>
    </source>
</evidence>
<feature type="transmembrane region" description="Helical" evidence="7">
    <location>
        <begin position="317"/>
        <end position="339"/>
    </location>
</feature>
<gene>
    <name evidence="8" type="ORF">MORIYA_0861</name>
</gene>
<sequence>MSKINQELNKGIRHSLIGKYSLYLLQITSLSILSRLFTPEDFGTLAALQVLILFFQLLATSGLAPAIIHQETISVNQRDGIFTATLIIGISLTLLFIYLMPVLANWLQLTNVNLLTYVLALNVFFSALAMLPLASLQKDTKFIIIGKAEMLAEIMALMVCILLYFLGFGVVALAIKLLVTPVGRFVFYYHYSVQTEIGQAKFGTQIASILPLLAMAKFQLGFNVLNFFSRNLDTLLVAKYFGISTVGFYEKTYQIMRYPLQLFTFAINPALQPVLTRYKHQPNIIFSAYYQLIYKLAVLGILTANIIFWYADDIIFILFGSQWLAVSELLKILALSIPVQMVLSSTGGVYQAMGATKEMFYCGIFSSIVNVSAIILGVYTGEMTVLCMSLVVAFIINYFQCFYVLHYYVFKIKRLKYFVLLSLLVLISLVNLLFESTNSDPHDSFSFLNSLYNIANVVLPIVVVGGLAFLLNRKIKLQV</sequence>
<feature type="transmembrane region" description="Helical" evidence="7">
    <location>
        <begin position="80"/>
        <end position="102"/>
    </location>
</feature>
<evidence type="ECO:0000256" key="2">
    <source>
        <dbReference type="ARBA" id="ARBA00007430"/>
    </source>
</evidence>
<dbReference type="GO" id="GO:0005886">
    <property type="term" value="C:plasma membrane"/>
    <property type="evidence" value="ECO:0007669"/>
    <property type="project" value="UniProtKB-SubCell"/>
</dbReference>
<keyword evidence="5 7" id="KW-1133">Transmembrane helix</keyword>
<dbReference type="AlphaFoldDB" id="A0A330LL19"/>
<evidence type="ECO:0000256" key="7">
    <source>
        <dbReference type="SAM" id="Phobius"/>
    </source>
</evidence>
<evidence type="ECO:0000256" key="4">
    <source>
        <dbReference type="ARBA" id="ARBA00022692"/>
    </source>
</evidence>
<protein>
    <submittedName>
        <fullName evidence="8">Putative transmembrane O-antigen flippase</fullName>
    </submittedName>
</protein>
<dbReference type="Proteomes" id="UP000250163">
    <property type="component" value="Chromosome MORIYA"/>
</dbReference>
<proteinExistence type="inferred from homology"/>
<evidence type="ECO:0000256" key="1">
    <source>
        <dbReference type="ARBA" id="ARBA00004651"/>
    </source>
</evidence>
<feature type="transmembrane region" description="Helical" evidence="7">
    <location>
        <begin position="114"/>
        <end position="134"/>
    </location>
</feature>
<dbReference type="InterPro" id="IPR050833">
    <property type="entry name" value="Poly_Biosynth_Transport"/>
</dbReference>
<dbReference type="PANTHER" id="PTHR30250">
    <property type="entry name" value="PST FAMILY PREDICTED COLANIC ACID TRANSPORTER"/>
    <property type="match status" value="1"/>
</dbReference>